<organism evidence="1 2">
    <name type="scientific">Campylobacter blaseri</name>
    <dbReference type="NCBI Taxonomy" id="2042961"/>
    <lineage>
        <taxon>Bacteria</taxon>
        <taxon>Pseudomonadati</taxon>
        <taxon>Campylobacterota</taxon>
        <taxon>Epsilonproteobacteria</taxon>
        <taxon>Campylobacterales</taxon>
        <taxon>Campylobacteraceae</taxon>
        <taxon>Campylobacter</taxon>
    </lineage>
</organism>
<evidence type="ECO:0000313" key="2">
    <source>
        <dbReference type="Proteomes" id="UP000240535"/>
    </source>
</evidence>
<evidence type="ECO:0000313" key="1">
    <source>
        <dbReference type="EMBL" id="PSM51951.1"/>
    </source>
</evidence>
<dbReference type="RefSeq" id="WP_106871375.1">
    <property type="nucleotide sequence ID" value="NZ_CP053841.1"/>
</dbReference>
<name>A0A2P8R0D1_9BACT</name>
<dbReference type="InterPro" id="IPR011051">
    <property type="entry name" value="RmlC_Cupin_sf"/>
</dbReference>
<reference evidence="2" key="1">
    <citation type="submission" date="2017-10" db="EMBL/GenBank/DDBJ databases">
        <title>Campylobacter species from seals.</title>
        <authorList>
            <person name="Gilbert M.J."/>
            <person name="Zomer A.L."/>
            <person name="Timmerman A.J."/>
            <person name="Duim B."/>
            <person name="Wagenaar J.A."/>
        </authorList>
    </citation>
    <scope>NUCLEOTIDE SEQUENCE [LARGE SCALE GENOMIC DNA]</scope>
    <source>
        <strain evidence="2">17S00004-5</strain>
    </source>
</reference>
<comment type="caution">
    <text evidence="1">The sequence shown here is derived from an EMBL/GenBank/DDBJ whole genome shotgun (WGS) entry which is preliminary data.</text>
</comment>
<dbReference type="CDD" id="cd02230">
    <property type="entry name" value="cupin_HP0902-like"/>
    <property type="match status" value="1"/>
</dbReference>
<gene>
    <name evidence="1" type="ORF">CQ405_05140</name>
</gene>
<dbReference type="AlphaFoldDB" id="A0A2P8R0D1"/>
<dbReference type="OrthoDB" id="997205at2"/>
<keyword evidence="2" id="KW-1185">Reference proteome</keyword>
<sequence length="109" mass="12578">MKIINWKNEDFRDVSAIKLFEHSGGKEIRISMEKDSFMKEHQAPAAIMVQVLRGKIEFFVQDEMQILDELDMVTLDSNVPHSLKALENSIIRLSLSKNDDVSRVFKVVN</sequence>
<dbReference type="EMBL" id="PDHH01000004">
    <property type="protein sequence ID" value="PSM51951.1"/>
    <property type="molecule type" value="Genomic_DNA"/>
</dbReference>
<dbReference type="SUPFAM" id="SSF51182">
    <property type="entry name" value="RmlC-like cupins"/>
    <property type="match status" value="1"/>
</dbReference>
<proteinExistence type="predicted"/>
<protein>
    <submittedName>
        <fullName evidence="1">Cupin</fullName>
    </submittedName>
</protein>
<accession>A0A2P8R0D1</accession>
<dbReference type="Gene3D" id="2.60.120.10">
    <property type="entry name" value="Jelly Rolls"/>
    <property type="match status" value="1"/>
</dbReference>
<dbReference type="InterPro" id="IPR014710">
    <property type="entry name" value="RmlC-like_jellyroll"/>
</dbReference>
<dbReference type="Proteomes" id="UP000240535">
    <property type="component" value="Unassembled WGS sequence"/>
</dbReference>